<accession>A0A0F4G899</accession>
<protein>
    <submittedName>
        <fullName evidence="4">Uncharacterized protein</fullName>
    </submittedName>
</protein>
<evidence type="ECO:0000259" key="3">
    <source>
        <dbReference type="Pfam" id="PF23076"/>
    </source>
</evidence>
<dbReference type="InterPro" id="IPR057082">
    <property type="entry name" value="PH_C"/>
</dbReference>
<gene>
    <name evidence="4" type="ORF">TI39_contig4283g00008</name>
</gene>
<evidence type="ECO:0000313" key="4">
    <source>
        <dbReference type="EMBL" id="KJX93613.1"/>
    </source>
</evidence>
<dbReference type="Pfam" id="PF23076">
    <property type="entry name" value="PH_FT_C"/>
    <property type="match status" value="1"/>
</dbReference>
<feature type="region of interest" description="Disordered" evidence="1">
    <location>
        <begin position="309"/>
        <end position="342"/>
    </location>
</feature>
<sequence>MPPFLSLASLATRCETAASGLEVFRPHLPLTPSRPIASLFSDPYALSSVLQTISSLANPHTYGPSFWRIAADLDQGRRALQATLDDVHDVSVVRRSSASSGAATGSPAHPLRDKHVSVFLVLHSAGSSRSMSSIAHTLPTLRLLPSTPPLDNPFTDNTLPANALLPDPSIVSPSQLYAAHDTSAISRLRHHGFHPTLTFSFNQHCLTATLYHRPIDHHAQVVIQTPHLTHQPSTSAHETLTNLRLIRRGSLLHLCHFDPWVDETGRDGEVRYEVWTTLNFLSHERILLFYSCFVAMKAQDQSSRAVRAGEEAMTDELRDGRALESGRRGISGGPPADERMEDAEDGEAVLFDATIVRAVRLEATPLRGSRTDVPLWTKFIDLADARNWIKRFETRVGLIGGRGDDGGVVGFVDVDSGALPEEWSGRAARRGIEL</sequence>
<evidence type="ECO:0000313" key="5">
    <source>
        <dbReference type="Proteomes" id="UP000033647"/>
    </source>
</evidence>
<name>A0A0F4G899_9PEZI</name>
<keyword evidence="5" id="KW-1185">Reference proteome</keyword>
<proteinExistence type="predicted"/>
<dbReference type="AlphaFoldDB" id="A0A0F4G899"/>
<dbReference type="Proteomes" id="UP000033647">
    <property type="component" value="Unassembled WGS sequence"/>
</dbReference>
<dbReference type="Pfam" id="PF23074">
    <property type="entry name" value="PH_FT_N"/>
    <property type="match status" value="1"/>
</dbReference>
<organism evidence="4 5">
    <name type="scientific">Zymoseptoria brevis</name>
    <dbReference type="NCBI Taxonomy" id="1047168"/>
    <lineage>
        <taxon>Eukaryota</taxon>
        <taxon>Fungi</taxon>
        <taxon>Dikarya</taxon>
        <taxon>Ascomycota</taxon>
        <taxon>Pezizomycotina</taxon>
        <taxon>Dothideomycetes</taxon>
        <taxon>Dothideomycetidae</taxon>
        <taxon>Mycosphaerellales</taxon>
        <taxon>Mycosphaerellaceae</taxon>
        <taxon>Zymoseptoria</taxon>
    </lineage>
</organism>
<evidence type="ECO:0000259" key="2">
    <source>
        <dbReference type="Pfam" id="PF23074"/>
    </source>
</evidence>
<evidence type="ECO:0000256" key="1">
    <source>
        <dbReference type="SAM" id="MobiDB-lite"/>
    </source>
</evidence>
<feature type="domain" description="PH" evidence="2">
    <location>
        <begin position="187"/>
        <end position="314"/>
    </location>
</feature>
<comment type="caution">
    <text evidence="4">The sequence shown here is derived from an EMBL/GenBank/DDBJ whole genome shotgun (WGS) entry which is preliminary data.</text>
</comment>
<dbReference type="InterPro" id="IPR057081">
    <property type="entry name" value="PH_N"/>
</dbReference>
<feature type="compositionally biased region" description="Basic and acidic residues" evidence="1">
    <location>
        <begin position="309"/>
        <end position="327"/>
    </location>
</feature>
<reference evidence="4 5" key="1">
    <citation type="submission" date="2015-03" db="EMBL/GenBank/DDBJ databases">
        <title>RNA-seq based gene annotation and comparative genomics of four Zymoseptoria species reveal species-specific pathogenicity related genes and transposable element activity.</title>
        <authorList>
            <person name="Grandaubert J."/>
            <person name="Bhattacharyya A."/>
            <person name="Stukenbrock E.H."/>
        </authorList>
    </citation>
    <scope>NUCLEOTIDE SEQUENCE [LARGE SCALE GENOMIC DNA]</scope>
    <source>
        <strain evidence="4 5">Zb18110</strain>
    </source>
</reference>
<dbReference type="EMBL" id="LAFY01004242">
    <property type="protein sequence ID" value="KJX93613.1"/>
    <property type="molecule type" value="Genomic_DNA"/>
</dbReference>
<dbReference type="OrthoDB" id="5345571at2759"/>
<feature type="domain" description="PH" evidence="3">
    <location>
        <begin position="351"/>
        <end position="395"/>
    </location>
</feature>